<evidence type="ECO:0000313" key="1">
    <source>
        <dbReference type="EMBL" id="RNA20982.1"/>
    </source>
</evidence>
<evidence type="ECO:0000313" key="2">
    <source>
        <dbReference type="Proteomes" id="UP000276133"/>
    </source>
</evidence>
<dbReference type="Proteomes" id="UP000276133">
    <property type="component" value="Unassembled WGS sequence"/>
</dbReference>
<proteinExistence type="predicted"/>
<organism evidence="1 2">
    <name type="scientific">Brachionus plicatilis</name>
    <name type="common">Marine rotifer</name>
    <name type="synonym">Brachionus muelleri</name>
    <dbReference type="NCBI Taxonomy" id="10195"/>
    <lineage>
        <taxon>Eukaryota</taxon>
        <taxon>Metazoa</taxon>
        <taxon>Spiralia</taxon>
        <taxon>Gnathifera</taxon>
        <taxon>Rotifera</taxon>
        <taxon>Eurotatoria</taxon>
        <taxon>Monogononta</taxon>
        <taxon>Pseudotrocha</taxon>
        <taxon>Ploima</taxon>
        <taxon>Brachionidae</taxon>
        <taxon>Brachionus</taxon>
    </lineage>
</organism>
<keyword evidence="2" id="KW-1185">Reference proteome</keyword>
<protein>
    <submittedName>
        <fullName evidence="1">Uncharacterized protein</fullName>
    </submittedName>
</protein>
<dbReference type="InterPro" id="IPR036859">
    <property type="entry name" value="CAP-Gly_dom_sf"/>
</dbReference>
<feature type="non-terminal residue" evidence="1">
    <location>
        <position position="101"/>
    </location>
</feature>
<accession>A0A3M7RBK0</accession>
<reference evidence="1 2" key="1">
    <citation type="journal article" date="2018" name="Sci. Rep.">
        <title>Genomic signatures of local adaptation to the degree of environmental predictability in rotifers.</title>
        <authorList>
            <person name="Franch-Gras L."/>
            <person name="Hahn C."/>
            <person name="Garcia-Roger E.M."/>
            <person name="Carmona M.J."/>
            <person name="Serra M."/>
            <person name="Gomez A."/>
        </authorList>
    </citation>
    <scope>NUCLEOTIDE SEQUENCE [LARGE SCALE GENOMIC DNA]</scope>
    <source>
        <strain evidence="1">HYR1</strain>
    </source>
</reference>
<name>A0A3M7RBK0_BRAPC</name>
<comment type="caution">
    <text evidence="1">The sequence shown here is derived from an EMBL/GenBank/DDBJ whole genome shotgun (WGS) entry which is preliminary data.</text>
</comment>
<dbReference type="AlphaFoldDB" id="A0A3M7RBK0"/>
<dbReference type="OrthoDB" id="5412539at2759"/>
<sequence>MLRWNEIFKNDLLIHKIRMFTREESKLSGKVKLSVGIPKPATKQSLNSTSCTSIASNLAKSISTANLNPEESRENPENFKINDRVWVNGSKAGCIAFIGET</sequence>
<dbReference type="SUPFAM" id="SSF74924">
    <property type="entry name" value="Cap-Gly domain"/>
    <property type="match status" value="1"/>
</dbReference>
<gene>
    <name evidence="1" type="ORF">BpHYR1_012954</name>
</gene>
<dbReference type="EMBL" id="REGN01003751">
    <property type="protein sequence ID" value="RNA20982.1"/>
    <property type="molecule type" value="Genomic_DNA"/>
</dbReference>